<dbReference type="AlphaFoldDB" id="A0AAV5SM51"/>
<evidence type="ECO:0000313" key="1">
    <source>
        <dbReference type="EMBL" id="GMS81210.1"/>
    </source>
</evidence>
<organism evidence="1 2">
    <name type="scientific">Pristionchus entomophagus</name>
    <dbReference type="NCBI Taxonomy" id="358040"/>
    <lineage>
        <taxon>Eukaryota</taxon>
        <taxon>Metazoa</taxon>
        <taxon>Ecdysozoa</taxon>
        <taxon>Nematoda</taxon>
        <taxon>Chromadorea</taxon>
        <taxon>Rhabditida</taxon>
        <taxon>Rhabditina</taxon>
        <taxon>Diplogasteromorpha</taxon>
        <taxon>Diplogasteroidea</taxon>
        <taxon>Neodiplogasteridae</taxon>
        <taxon>Pristionchus</taxon>
    </lineage>
</organism>
<name>A0AAV5SM51_9BILA</name>
<protein>
    <submittedName>
        <fullName evidence="1">Uncharacterized protein</fullName>
    </submittedName>
</protein>
<reference evidence="1" key="1">
    <citation type="submission" date="2023-10" db="EMBL/GenBank/DDBJ databases">
        <title>Genome assembly of Pristionchus species.</title>
        <authorList>
            <person name="Yoshida K."/>
            <person name="Sommer R.J."/>
        </authorList>
    </citation>
    <scope>NUCLEOTIDE SEQUENCE</scope>
    <source>
        <strain evidence="1">RS0144</strain>
    </source>
</reference>
<keyword evidence="2" id="KW-1185">Reference proteome</keyword>
<accession>A0AAV5SM51</accession>
<dbReference type="EMBL" id="BTSX01000001">
    <property type="protein sequence ID" value="GMS81210.1"/>
    <property type="molecule type" value="Genomic_DNA"/>
</dbReference>
<dbReference type="Proteomes" id="UP001432027">
    <property type="component" value="Unassembled WGS sequence"/>
</dbReference>
<feature type="non-terminal residue" evidence="1">
    <location>
        <position position="1"/>
    </location>
</feature>
<evidence type="ECO:0000313" key="2">
    <source>
        <dbReference type="Proteomes" id="UP001432027"/>
    </source>
</evidence>
<proteinExistence type="predicted"/>
<gene>
    <name evidence="1" type="ORF">PENTCL1PPCAC_3385</name>
</gene>
<sequence>ISSIITRSPQFIHNPIDLRHLLLVEVEHAPVDSVDVLLEYLDRVAVHHLLGHGFDVLVVCCLHSCRAETST</sequence>
<feature type="non-terminal residue" evidence="1">
    <location>
        <position position="71"/>
    </location>
</feature>
<comment type="caution">
    <text evidence="1">The sequence shown here is derived from an EMBL/GenBank/DDBJ whole genome shotgun (WGS) entry which is preliminary data.</text>
</comment>